<evidence type="ECO:0000256" key="5">
    <source>
        <dbReference type="ARBA" id="ARBA00035674"/>
    </source>
</evidence>
<dbReference type="EC" id="2.1.1.103" evidence="5"/>
<dbReference type="InterPro" id="IPR029063">
    <property type="entry name" value="SAM-dependent_MTases_sf"/>
</dbReference>
<dbReference type="PANTHER" id="PTHR44307">
    <property type="entry name" value="PHOSPHOETHANOLAMINE METHYLTRANSFERASE"/>
    <property type="match status" value="1"/>
</dbReference>
<dbReference type="GO" id="GO:0000234">
    <property type="term" value="F:phosphoethanolamine N-methyltransferase activity"/>
    <property type="evidence" value="ECO:0007669"/>
    <property type="project" value="UniProtKB-EC"/>
</dbReference>
<protein>
    <recommendedName>
        <fullName evidence="5">phosphoethanolamine N-methyltransferase</fullName>
        <ecNumber evidence="5">2.1.1.103</ecNumber>
    </recommendedName>
</protein>
<evidence type="ECO:0000256" key="2">
    <source>
        <dbReference type="ARBA" id="ARBA00005189"/>
    </source>
</evidence>
<dbReference type="GO" id="GO:0032259">
    <property type="term" value="P:methylation"/>
    <property type="evidence" value="ECO:0007669"/>
    <property type="project" value="UniProtKB-KW"/>
</dbReference>
<evidence type="ECO:0000256" key="7">
    <source>
        <dbReference type="ARBA" id="ARBA00047622"/>
    </source>
</evidence>
<keyword evidence="4" id="KW-0808">Transferase</keyword>
<dbReference type="CDD" id="cd02440">
    <property type="entry name" value="AdoMet_MTases"/>
    <property type="match status" value="1"/>
</dbReference>
<evidence type="ECO:0000256" key="1">
    <source>
        <dbReference type="ARBA" id="ARBA00004969"/>
    </source>
</evidence>
<dbReference type="RefSeq" id="XP_035680185.1">
    <property type="nucleotide sequence ID" value="XM_035824292.1"/>
</dbReference>
<comment type="catalytic activity">
    <reaction evidence="6">
        <text>N,N-dimethylethanolamine phosphate + S-adenosyl-L-methionine = phosphocholine + S-adenosyl-L-homocysteine + H(+)</text>
        <dbReference type="Rhea" id="RHEA:25325"/>
        <dbReference type="ChEBI" id="CHEBI:15378"/>
        <dbReference type="ChEBI" id="CHEBI:57856"/>
        <dbReference type="ChEBI" id="CHEBI:58641"/>
        <dbReference type="ChEBI" id="CHEBI:59789"/>
        <dbReference type="ChEBI" id="CHEBI:295975"/>
        <dbReference type="EC" id="2.1.1.103"/>
    </reaction>
    <physiologicalReaction direction="left-to-right" evidence="6">
        <dbReference type="Rhea" id="RHEA:25326"/>
    </physiologicalReaction>
</comment>
<dbReference type="OrthoDB" id="8300214at2759"/>
<dbReference type="Gene3D" id="3.40.50.150">
    <property type="entry name" value="Vaccinia Virus protein VP39"/>
    <property type="match status" value="1"/>
</dbReference>
<dbReference type="KEGG" id="bfo:118418406"/>
<evidence type="ECO:0000256" key="3">
    <source>
        <dbReference type="ARBA" id="ARBA00022603"/>
    </source>
</evidence>
<dbReference type="GeneID" id="118418406"/>
<dbReference type="InterPro" id="IPR041698">
    <property type="entry name" value="Methyltransf_25"/>
</dbReference>
<gene>
    <name evidence="12" type="primary">LOC118418406</name>
</gene>
<accession>A0A9J7LDQ6</accession>
<evidence type="ECO:0000256" key="9">
    <source>
        <dbReference type="SAM" id="SignalP"/>
    </source>
</evidence>
<dbReference type="Pfam" id="PF13649">
    <property type="entry name" value="Methyltransf_25"/>
    <property type="match status" value="1"/>
</dbReference>
<evidence type="ECO:0000256" key="4">
    <source>
        <dbReference type="ARBA" id="ARBA00022679"/>
    </source>
</evidence>
<dbReference type="AlphaFoldDB" id="A0A9J7LDQ6"/>
<comment type="pathway">
    <text evidence="2">Lipid metabolism.</text>
</comment>
<feature type="chain" id="PRO_5039903202" description="phosphoethanolamine N-methyltransferase" evidence="9">
    <location>
        <begin position="17"/>
        <end position="308"/>
    </location>
</feature>
<comment type="catalytic activity">
    <reaction evidence="8">
        <text>N-methylethanolamine phosphate + S-adenosyl-L-methionine = N,N-dimethylethanolamine phosphate + S-adenosyl-L-homocysteine + H(+)</text>
        <dbReference type="Rhea" id="RHEA:25321"/>
        <dbReference type="ChEBI" id="CHEBI:15378"/>
        <dbReference type="ChEBI" id="CHEBI:57781"/>
        <dbReference type="ChEBI" id="CHEBI:57856"/>
        <dbReference type="ChEBI" id="CHEBI:58641"/>
        <dbReference type="ChEBI" id="CHEBI:59789"/>
        <dbReference type="EC" id="2.1.1.103"/>
    </reaction>
    <physiologicalReaction direction="left-to-right" evidence="8">
        <dbReference type="Rhea" id="RHEA:25322"/>
    </physiologicalReaction>
</comment>
<sequence length="308" mass="35452">MLGKSLTSIFLPSVAALYVLSFKLECVNGQGYSYMYVDRVLHSYGRQLQWTWCVDISDQLSVSERNRLCGDPDGDIQVDHADVRVEMAEFWREQSHDGSLQEMMLDENADELDQEERPEILAMLPDLKGKRVLELGAGIGRFTPSLARQADHVTAVDFMESFIKKNEEANRHLGNINFLQADVTRLDLPQESVDVVFSNWLMMYLADEEVSALAAKVLSWLTEGGYFFFRESCFQKSGNKKRSFNPTFYRCPADYSAIFSAVTQDARYVYEEQFAGRAVKTYIKRKKNENQLCWLLRKVRRDGSHEVK</sequence>
<evidence type="ECO:0000313" key="11">
    <source>
        <dbReference type="Proteomes" id="UP000001554"/>
    </source>
</evidence>
<keyword evidence="9" id="KW-0732">Signal</keyword>
<name>A0A9J7LDQ6_BRAFL</name>
<dbReference type="OMA" id="CKRIGAY"/>
<dbReference type="Proteomes" id="UP000001554">
    <property type="component" value="Chromosome 6"/>
</dbReference>
<organism evidence="11 12">
    <name type="scientific">Branchiostoma floridae</name>
    <name type="common">Florida lancelet</name>
    <name type="synonym">Amphioxus</name>
    <dbReference type="NCBI Taxonomy" id="7739"/>
    <lineage>
        <taxon>Eukaryota</taxon>
        <taxon>Metazoa</taxon>
        <taxon>Chordata</taxon>
        <taxon>Cephalochordata</taxon>
        <taxon>Leptocardii</taxon>
        <taxon>Amphioxiformes</taxon>
        <taxon>Branchiostomatidae</taxon>
        <taxon>Branchiostoma</taxon>
    </lineage>
</organism>
<evidence type="ECO:0000313" key="12">
    <source>
        <dbReference type="RefSeq" id="XP_035680185.1"/>
    </source>
</evidence>
<feature type="domain" description="Methyltransferase" evidence="10">
    <location>
        <begin position="132"/>
        <end position="225"/>
    </location>
</feature>
<dbReference type="SUPFAM" id="SSF53335">
    <property type="entry name" value="S-adenosyl-L-methionine-dependent methyltransferases"/>
    <property type="match status" value="1"/>
</dbReference>
<proteinExistence type="predicted"/>
<evidence type="ECO:0000259" key="10">
    <source>
        <dbReference type="Pfam" id="PF13649"/>
    </source>
</evidence>
<evidence type="ECO:0000256" key="8">
    <source>
        <dbReference type="ARBA" id="ARBA00047841"/>
    </source>
</evidence>
<dbReference type="PANTHER" id="PTHR44307:SF2">
    <property type="entry name" value="PHOSPHOETHANOLAMINE METHYLTRANSFERASE ISOFORM X1"/>
    <property type="match status" value="1"/>
</dbReference>
<evidence type="ECO:0000256" key="6">
    <source>
        <dbReference type="ARBA" id="ARBA00047619"/>
    </source>
</evidence>
<keyword evidence="11" id="KW-1185">Reference proteome</keyword>
<reference evidence="12" key="2">
    <citation type="submission" date="2025-08" db="UniProtKB">
        <authorList>
            <consortium name="RefSeq"/>
        </authorList>
    </citation>
    <scope>IDENTIFICATION</scope>
    <source>
        <strain evidence="12">S238N-H82</strain>
        <tissue evidence="12">Testes</tissue>
    </source>
</reference>
<keyword evidence="3" id="KW-0489">Methyltransferase</keyword>
<feature type="signal peptide" evidence="9">
    <location>
        <begin position="1"/>
        <end position="16"/>
    </location>
</feature>
<reference evidence="11" key="1">
    <citation type="journal article" date="2020" name="Nat. Ecol. Evol.">
        <title>Deeply conserved synteny resolves early events in vertebrate evolution.</title>
        <authorList>
            <person name="Simakov O."/>
            <person name="Marletaz F."/>
            <person name="Yue J.X."/>
            <person name="O'Connell B."/>
            <person name="Jenkins J."/>
            <person name="Brandt A."/>
            <person name="Calef R."/>
            <person name="Tung C.H."/>
            <person name="Huang T.K."/>
            <person name="Schmutz J."/>
            <person name="Satoh N."/>
            <person name="Yu J.K."/>
            <person name="Putnam N.H."/>
            <person name="Green R.E."/>
            <person name="Rokhsar D.S."/>
        </authorList>
    </citation>
    <scope>NUCLEOTIDE SEQUENCE [LARGE SCALE GENOMIC DNA]</scope>
    <source>
        <strain evidence="11">S238N-H82</strain>
    </source>
</reference>
<comment type="catalytic activity">
    <reaction evidence="7">
        <text>phosphoethanolamine + S-adenosyl-L-methionine = N-methylethanolamine phosphate + S-adenosyl-L-homocysteine + H(+)</text>
        <dbReference type="Rhea" id="RHEA:20365"/>
        <dbReference type="ChEBI" id="CHEBI:15378"/>
        <dbReference type="ChEBI" id="CHEBI:57781"/>
        <dbReference type="ChEBI" id="CHEBI:57856"/>
        <dbReference type="ChEBI" id="CHEBI:58190"/>
        <dbReference type="ChEBI" id="CHEBI:59789"/>
        <dbReference type="EC" id="2.1.1.103"/>
    </reaction>
    <physiologicalReaction direction="left-to-right" evidence="7">
        <dbReference type="Rhea" id="RHEA:20366"/>
    </physiologicalReaction>
</comment>
<comment type="pathway">
    <text evidence="1">Phospholipid metabolism; phosphatidylcholine biosynthesis.</text>
</comment>